<sequence length="87" mass="9304">MRYSIAISVQSERDFKAGMATRRAKMADQSPYPGTPRWVKISGILLGVLIMLAAMLMVSGIGGPHGPGRHLSPEDTGNQTPPAGDRQ</sequence>
<dbReference type="Proteomes" id="UP000001054">
    <property type="component" value="Plasmid pNGR234b"/>
</dbReference>
<reference evidence="3 4" key="2">
    <citation type="journal article" date="2009" name="Appl. Environ. Microbiol.">
        <title>Rhizobium sp. strain NGR234 possesses a remarkable number of secretion systems.</title>
        <authorList>
            <person name="Schmeisser C."/>
            <person name="Liesegang H."/>
            <person name="Krysciak D."/>
            <person name="Bakkou N."/>
            <person name="Le Quere A."/>
            <person name="Wollherr A."/>
            <person name="Heinemeyer I."/>
            <person name="Morgenstern B."/>
            <person name="Pommerening-Roeser A."/>
            <person name="Flores M."/>
            <person name="Palacios R."/>
            <person name="Brenner S."/>
            <person name="Gottschalk G."/>
            <person name="Schmitz R.A."/>
            <person name="Broughton W.J."/>
            <person name="Perret X."/>
            <person name="Strittmatter A.W."/>
            <person name="Streit W.R."/>
        </authorList>
    </citation>
    <scope>NUCLEOTIDE SEQUENCE [LARGE SCALE GENOMIC DNA]</scope>
    <source>
        <strain evidence="4">NBRC 101917 / NGR234</strain>
    </source>
</reference>
<dbReference type="EMBL" id="CP000874">
    <property type="protein sequence ID" value="ACP22296.1"/>
    <property type="molecule type" value="Genomic_DNA"/>
</dbReference>
<evidence type="ECO:0000313" key="3">
    <source>
        <dbReference type="EMBL" id="ACP22296.1"/>
    </source>
</evidence>
<keyword evidence="4" id="KW-1185">Reference proteome</keyword>
<geneLocation type="plasmid" evidence="4">
    <name>sym pNGR234b</name>
</geneLocation>
<dbReference type="KEGG" id="rhi:NGR_b08400"/>
<evidence type="ECO:0000256" key="1">
    <source>
        <dbReference type="SAM" id="MobiDB-lite"/>
    </source>
</evidence>
<dbReference type="HOGENOM" id="CLU_199795_0_0_5"/>
<organism evidence="3 4">
    <name type="scientific">Sinorhizobium fredii (strain NBRC 101917 / NGR234)</name>
    <dbReference type="NCBI Taxonomy" id="394"/>
    <lineage>
        <taxon>Bacteria</taxon>
        <taxon>Pseudomonadati</taxon>
        <taxon>Pseudomonadota</taxon>
        <taxon>Alphaproteobacteria</taxon>
        <taxon>Hyphomicrobiales</taxon>
        <taxon>Rhizobiaceae</taxon>
        <taxon>Sinorhizobium/Ensifer group</taxon>
        <taxon>Sinorhizobium</taxon>
    </lineage>
</organism>
<keyword evidence="2" id="KW-0472">Membrane</keyword>
<evidence type="ECO:0008006" key="5">
    <source>
        <dbReference type="Google" id="ProtNLM"/>
    </source>
</evidence>
<keyword evidence="3" id="KW-0614">Plasmid</keyword>
<feature type="region of interest" description="Disordered" evidence="1">
    <location>
        <begin position="63"/>
        <end position="87"/>
    </location>
</feature>
<keyword evidence="2" id="KW-1133">Transmembrane helix</keyword>
<gene>
    <name evidence="3" type="ordered locus">NGR_b08400</name>
</gene>
<reference evidence="4" key="1">
    <citation type="journal article" date="2004" name="J. Bacteriol.">
        <title>An evolutionary hot spot: the pNGR234b replicon of Rhizobium sp. strain NGR234.</title>
        <authorList>
            <person name="Streit W.R."/>
            <person name="Schmitz R.A."/>
            <person name="Perret X."/>
            <person name="Staehelin C."/>
            <person name="Deakin W.J."/>
            <person name="Raasch C."/>
            <person name="Liesegang H."/>
            <person name="Broughton W.J."/>
        </authorList>
    </citation>
    <scope>NUCLEOTIDE SEQUENCE [LARGE SCALE GENOMIC DNA]</scope>
    <source>
        <strain evidence="4">NBRC 101917 / NGR234</strain>
    </source>
</reference>
<proteinExistence type="predicted"/>
<feature type="transmembrane region" description="Helical" evidence="2">
    <location>
        <begin position="41"/>
        <end position="62"/>
    </location>
</feature>
<evidence type="ECO:0000313" key="4">
    <source>
        <dbReference type="Proteomes" id="UP000001054"/>
    </source>
</evidence>
<protein>
    <recommendedName>
        <fullName evidence="5">Transmembrane protein</fullName>
    </recommendedName>
</protein>
<dbReference type="OrthoDB" id="5197709at2"/>
<name>C3KQD8_SINFN</name>
<dbReference type="AlphaFoldDB" id="C3KQD8"/>
<keyword evidence="2" id="KW-0812">Transmembrane</keyword>
<accession>C3KQD8</accession>
<evidence type="ECO:0000256" key="2">
    <source>
        <dbReference type="SAM" id="Phobius"/>
    </source>
</evidence>